<evidence type="ECO:0000313" key="5">
    <source>
        <dbReference type="Proteomes" id="UP000068447"/>
    </source>
</evidence>
<dbReference type="STRING" id="1526571.AT746_03480"/>
<evidence type="ECO:0000256" key="2">
    <source>
        <dbReference type="ARBA" id="ARBA00023315"/>
    </source>
</evidence>
<sequence>MNIRPAKRTDALDLAQLIDIAGEGIPSYLWQQSCEKGQMALEYGCMRAQRESGGFSYRNARVATLNNEVVGMILDYPISNPTEQDLKELHTLPEVVRPFVELEYQAGESYYINALAVYAPRRHLGIGKQLLKTAQKIAVQKGCHKLSVEVFSENQGAVALYKKMGFEVTASTPVLLHPCPPYYDQDVLLMTKPC</sequence>
<accession>A0A0U2PKY6</accession>
<dbReference type="Proteomes" id="UP000068447">
    <property type="component" value="Chromosome"/>
</dbReference>
<dbReference type="PANTHER" id="PTHR43877">
    <property type="entry name" value="AMINOALKYLPHOSPHONATE N-ACETYLTRANSFERASE-RELATED-RELATED"/>
    <property type="match status" value="1"/>
</dbReference>
<keyword evidence="1" id="KW-0808">Transferase</keyword>
<dbReference type="InterPro" id="IPR016181">
    <property type="entry name" value="Acyl_CoA_acyltransferase"/>
</dbReference>
<protein>
    <recommendedName>
        <fullName evidence="3">N-acetyltransferase domain-containing protein</fullName>
    </recommendedName>
</protein>
<dbReference type="Gene3D" id="3.40.630.30">
    <property type="match status" value="1"/>
</dbReference>
<evidence type="ECO:0000256" key="1">
    <source>
        <dbReference type="ARBA" id="ARBA00022679"/>
    </source>
</evidence>
<dbReference type="GO" id="GO:0016747">
    <property type="term" value="F:acyltransferase activity, transferring groups other than amino-acyl groups"/>
    <property type="evidence" value="ECO:0007669"/>
    <property type="project" value="InterPro"/>
</dbReference>
<dbReference type="AlphaFoldDB" id="A0A0U2PKY6"/>
<proteinExistence type="predicted"/>
<organism evidence="4 5">
    <name type="scientific">Lacimicrobium alkaliphilum</name>
    <dbReference type="NCBI Taxonomy" id="1526571"/>
    <lineage>
        <taxon>Bacteria</taxon>
        <taxon>Pseudomonadati</taxon>
        <taxon>Pseudomonadota</taxon>
        <taxon>Gammaproteobacteria</taxon>
        <taxon>Alteromonadales</taxon>
        <taxon>Alteromonadaceae</taxon>
        <taxon>Lacimicrobium</taxon>
    </lineage>
</organism>
<dbReference type="CDD" id="cd04301">
    <property type="entry name" value="NAT_SF"/>
    <property type="match status" value="1"/>
</dbReference>
<feature type="domain" description="N-acetyltransferase" evidence="3">
    <location>
        <begin position="1"/>
        <end position="194"/>
    </location>
</feature>
<dbReference type="InterPro" id="IPR000182">
    <property type="entry name" value="GNAT_dom"/>
</dbReference>
<gene>
    <name evidence="4" type="ORF">AT746_03480</name>
</gene>
<name>A0A0U2PKY6_9ALTE</name>
<evidence type="ECO:0000313" key="4">
    <source>
        <dbReference type="EMBL" id="ALT00302.1"/>
    </source>
</evidence>
<dbReference type="InterPro" id="IPR050832">
    <property type="entry name" value="Bact_Acetyltransf"/>
</dbReference>
<dbReference type="Pfam" id="PF00583">
    <property type="entry name" value="Acetyltransf_1"/>
    <property type="match status" value="1"/>
</dbReference>
<dbReference type="KEGG" id="lal:AT746_03480"/>
<keyword evidence="2" id="KW-0012">Acyltransferase</keyword>
<dbReference type="SUPFAM" id="SSF55729">
    <property type="entry name" value="Acyl-CoA N-acyltransferases (Nat)"/>
    <property type="match status" value="1"/>
</dbReference>
<keyword evidence="5" id="KW-1185">Reference proteome</keyword>
<dbReference type="PROSITE" id="PS51186">
    <property type="entry name" value="GNAT"/>
    <property type="match status" value="1"/>
</dbReference>
<evidence type="ECO:0000259" key="3">
    <source>
        <dbReference type="PROSITE" id="PS51186"/>
    </source>
</evidence>
<dbReference type="EMBL" id="CP013650">
    <property type="protein sequence ID" value="ALT00302.1"/>
    <property type="molecule type" value="Genomic_DNA"/>
</dbReference>
<dbReference type="PANTHER" id="PTHR43877:SF2">
    <property type="entry name" value="AMINOALKYLPHOSPHONATE N-ACETYLTRANSFERASE-RELATED"/>
    <property type="match status" value="1"/>
</dbReference>
<reference evidence="4 5" key="1">
    <citation type="submission" date="2015-12" db="EMBL/GenBank/DDBJ databases">
        <title>Complete genome of Lacimicrobium alkaliphilum KCTC 32984.</title>
        <authorList>
            <person name="Kim S.-G."/>
            <person name="Lee Y.-J."/>
        </authorList>
    </citation>
    <scope>NUCLEOTIDE SEQUENCE [LARGE SCALE GENOMIC DNA]</scope>
    <source>
        <strain evidence="4 5">YelD216</strain>
    </source>
</reference>